<dbReference type="Proteomes" id="UP001487740">
    <property type="component" value="Unassembled WGS sequence"/>
</dbReference>
<protein>
    <submittedName>
        <fullName evidence="2">Uncharacterized protein</fullName>
    </submittedName>
</protein>
<dbReference type="AlphaFoldDB" id="A0AAW0SIB6"/>
<feature type="region of interest" description="Disordered" evidence="1">
    <location>
        <begin position="134"/>
        <end position="205"/>
    </location>
</feature>
<reference evidence="2 3" key="1">
    <citation type="submission" date="2023-03" db="EMBL/GenBank/DDBJ databases">
        <title>High-quality genome of Scylla paramamosain provides insights in environmental adaptation.</title>
        <authorList>
            <person name="Zhang L."/>
        </authorList>
    </citation>
    <scope>NUCLEOTIDE SEQUENCE [LARGE SCALE GENOMIC DNA]</scope>
    <source>
        <strain evidence="2">LZ_2023a</strain>
        <tissue evidence="2">Muscle</tissue>
    </source>
</reference>
<comment type="caution">
    <text evidence="2">The sequence shown here is derived from an EMBL/GenBank/DDBJ whole genome shotgun (WGS) entry which is preliminary data.</text>
</comment>
<feature type="non-terminal residue" evidence="2">
    <location>
        <position position="423"/>
    </location>
</feature>
<feature type="region of interest" description="Disordered" evidence="1">
    <location>
        <begin position="239"/>
        <end position="262"/>
    </location>
</feature>
<sequence length="423" mass="47232">MVTCSPHSFRQYLSDMRNLHVSLKIGGEGCADASQDNQDNFEQLTRSPRRMEGETPRQRLLRRQQRLKKGWQDGDVVGSFVLPDLKLNARGDYVSEGRILDSSGDMVGSVVVTMVFLEGTLEDFQQIKIQSEEVVSPQPTISPEKMDNGTGKPRVSSIPVPESRLGKTQKTPTQEGVEKENQAPYRRRTSSFNRSRGREGSALQENVSLRRTSYHESHLQQPSYSHSVEENVSIKHAEMMRQQDSSHMRSQDGKNMEVGRSPQLPHRAIPQKVTSKNSQVVEDIIPVVRRERKPQEGILDRARPASWGLYSLLNGADPHSLVDSGAVRAEELPILLKVLEGHSPNIDLSNFDPKTQKLLDGLDLSFASNGINGSSPGKFTFDTKESSSKNRDHAFSVFHKGRQNNEGEPCGVSGVWPLEESKP</sequence>
<organism evidence="2 3">
    <name type="scientific">Scylla paramamosain</name>
    <name type="common">Mud crab</name>
    <dbReference type="NCBI Taxonomy" id="85552"/>
    <lineage>
        <taxon>Eukaryota</taxon>
        <taxon>Metazoa</taxon>
        <taxon>Ecdysozoa</taxon>
        <taxon>Arthropoda</taxon>
        <taxon>Crustacea</taxon>
        <taxon>Multicrustacea</taxon>
        <taxon>Malacostraca</taxon>
        <taxon>Eumalacostraca</taxon>
        <taxon>Eucarida</taxon>
        <taxon>Decapoda</taxon>
        <taxon>Pleocyemata</taxon>
        <taxon>Brachyura</taxon>
        <taxon>Eubrachyura</taxon>
        <taxon>Portunoidea</taxon>
        <taxon>Portunidae</taxon>
        <taxon>Portuninae</taxon>
        <taxon>Scylla</taxon>
    </lineage>
</organism>
<keyword evidence="3" id="KW-1185">Reference proteome</keyword>
<accession>A0AAW0SIB6</accession>
<proteinExistence type="predicted"/>
<feature type="compositionally biased region" description="Basic and acidic residues" evidence="1">
    <location>
        <begin position="239"/>
        <end position="257"/>
    </location>
</feature>
<evidence type="ECO:0000313" key="2">
    <source>
        <dbReference type="EMBL" id="KAK8374664.1"/>
    </source>
</evidence>
<dbReference type="EMBL" id="JARAKH010000263">
    <property type="protein sequence ID" value="KAK8374664.1"/>
    <property type="molecule type" value="Genomic_DNA"/>
</dbReference>
<evidence type="ECO:0000313" key="3">
    <source>
        <dbReference type="Proteomes" id="UP001487740"/>
    </source>
</evidence>
<name>A0AAW0SIB6_SCYPA</name>
<feature type="compositionally biased region" description="Basic and acidic residues" evidence="1">
    <location>
        <begin position="381"/>
        <end position="394"/>
    </location>
</feature>
<gene>
    <name evidence="2" type="ORF">O3P69_010125</name>
</gene>
<feature type="region of interest" description="Disordered" evidence="1">
    <location>
        <begin position="375"/>
        <end position="423"/>
    </location>
</feature>
<evidence type="ECO:0000256" key="1">
    <source>
        <dbReference type="SAM" id="MobiDB-lite"/>
    </source>
</evidence>